<gene>
    <name evidence="1" type="ORF">SPARVUS_LOCUS2086552</name>
</gene>
<name>A0ABN9B3N8_9NEOB</name>
<protein>
    <submittedName>
        <fullName evidence="1">Uncharacterized protein</fullName>
    </submittedName>
</protein>
<dbReference type="EMBL" id="CATNWA010002205">
    <property type="protein sequence ID" value="CAI9542369.1"/>
    <property type="molecule type" value="Genomic_DNA"/>
</dbReference>
<comment type="caution">
    <text evidence="1">The sequence shown here is derived from an EMBL/GenBank/DDBJ whole genome shotgun (WGS) entry which is preliminary data.</text>
</comment>
<organism evidence="1 2">
    <name type="scientific">Staurois parvus</name>
    <dbReference type="NCBI Taxonomy" id="386267"/>
    <lineage>
        <taxon>Eukaryota</taxon>
        <taxon>Metazoa</taxon>
        <taxon>Chordata</taxon>
        <taxon>Craniata</taxon>
        <taxon>Vertebrata</taxon>
        <taxon>Euteleostomi</taxon>
        <taxon>Amphibia</taxon>
        <taxon>Batrachia</taxon>
        <taxon>Anura</taxon>
        <taxon>Neobatrachia</taxon>
        <taxon>Ranoidea</taxon>
        <taxon>Ranidae</taxon>
        <taxon>Staurois</taxon>
    </lineage>
</organism>
<evidence type="ECO:0000313" key="1">
    <source>
        <dbReference type="EMBL" id="CAI9542369.1"/>
    </source>
</evidence>
<accession>A0ABN9B3N8</accession>
<sequence length="25" mass="2803">MSASLAKLYLRQDLFVSTMLQRGSS</sequence>
<reference evidence="1" key="1">
    <citation type="submission" date="2023-05" db="EMBL/GenBank/DDBJ databases">
        <authorList>
            <person name="Stuckert A."/>
        </authorList>
    </citation>
    <scope>NUCLEOTIDE SEQUENCE</scope>
</reference>
<proteinExistence type="predicted"/>
<keyword evidence="2" id="KW-1185">Reference proteome</keyword>
<evidence type="ECO:0000313" key="2">
    <source>
        <dbReference type="Proteomes" id="UP001162483"/>
    </source>
</evidence>
<dbReference type="Proteomes" id="UP001162483">
    <property type="component" value="Unassembled WGS sequence"/>
</dbReference>